<accession>A0ABW1XKH3</accession>
<evidence type="ECO:0000313" key="2">
    <source>
        <dbReference type="Proteomes" id="UP001596364"/>
    </source>
</evidence>
<proteinExistence type="predicted"/>
<reference evidence="2" key="1">
    <citation type="journal article" date="2019" name="Int. J. Syst. Evol. Microbiol.">
        <title>The Global Catalogue of Microorganisms (GCM) 10K type strain sequencing project: providing services to taxonomists for standard genome sequencing and annotation.</title>
        <authorList>
            <consortium name="The Broad Institute Genomics Platform"/>
            <consortium name="The Broad Institute Genome Sequencing Center for Infectious Disease"/>
            <person name="Wu L."/>
            <person name="Ma J."/>
        </authorList>
    </citation>
    <scope>NUCLEOTIDE SEQUENCE [LARGE SCALE GENOMIC DNA]</scope>
    <source>
        <strain evidence="2">CGMCC 1.16031</strain>
    </source>
</reference>
<keyword evidence="2" id="KW-1185">Reference proteome</keyword>
<name>A0ABW1XKH3_9ALTE</name>
<organism evidence="1 2">
    <name type="scientific">Pseudobowmanella zhangzhouensis</name>
    <dbReference type="NCBI Taxonomy" id="1537679"/>
    <lineage>
        <taxon>Bacteria</taxon>
        <taxon>Pseudomonadati</taxon>
        <taxon>Pseudomonadota</taxon>
        <taxon>Gammaproteobacteria</taxon>
        <taxon>Alteromonadales</taxon>
        <taxon>Alteromonadaceae</taxon>
    </lineage>
</organism>
<gene>
    <name evidence="1" type="ORF">ACFP85_06535</name>
</gene>
<comment type="caution">
    <text evidence="1">The sequence shown here is derived from an EMBL/GenBank/DDBJ whole genome shotgun (WGS) entry which is preliminary data.</text>
</comment>
<dbReference type="Proteomes" id="UP001596364">
    <property type="component" value="Unassembled WGS sequence"/>
</dbReference>
<sequence length="57" mass="6652">MPRSTKVANNFEAAEEFPLDEIDVAFNFLTRAMLRRYGVAETMRRVGKNFEERDTPN</sequence>
<dbReference type="RefSeq" id="WP_165490667.1">
    <property type="nucleotide sequence ID" value="NZ_JBHSUS010000001.1"/>
</dbReference>
<dbReference type="EMBL" id="JBHSUS010000001">
    <property type="protein sequence ID" value="MFC6439803.1"/>
    <property type="molecule type" value="Genomic_DNA"/>
</dbReference>
<evidence type="ECO:0000313" key="1">
    <source>
        <dbReference type="EMBL" id="MFC6439803.1"/>
    </source>
</evidence>
<protein>
    <submittedName>
        <fullName evidence="1">Uncharacterized protein</fullName>
    </submittedName>
</protein>